<reference evidence="2" key="2">
    <citation type="journal article" date="2022" name="Microbiol. Resour. Announc.">
        <title>Metagenome Sequencing to Explore Phylogenomics of Terrestrial Cyanobacteria.</title>
        <authorList>
            <person name="Ward R.D."/>
            <person name="Stajich J.E."/>
            <person name="Johansen J.R."/>
            <person name="Huntemann M."/>
            <person name="Clum A."/>
            <person name="Foster B."/>
            <person name="Foster B."/>
            <person name="Roux S."/>
            <person name="Palaniappan K."/>
            <person name="Varghese N."/>
            <person name="Mukherjee S."/>
            <person name="Reddy T.B.K."/>
            <person name="Daum C."/>
            <person name="Copeland A."/>
            <person name="Chen I.A."/>
            <person name="Ivanova N.N."/>
            <person name="Kyrpides N.C."/>
            <person name="Shapiro N."/>
            <person name="Eloe-Fadrosh E.A."/>
            <person name="Pietrasiak N."/>
        </authorList>
    </citation>
    <scope>NUCLEOTIDE SEQUENCE</scope>
    <source>
        <strain evidence="2">HA4357-MV3</strain>
    </source>
</reference>
<organism evidence="2 3">
    <name type="scientific">Pelatocladus maniniholoensis HA4357-MV3</name>
    <dbReference type="NCBI Taxonomy" id="1117104"/>
    <lineage>
        <taxon>Bacteria</taxon>
        <taxon>Bacillati</taxon>
        <taxon>Cyanobacteriota</taxon>
        <taxon>Cyanophyceae</taxon>
        <taxon>Nostocales</taxon>
        <taxon>Nostocaceae</taxon>
        <taxon>Pelatocladus</taxon>
    </lineage>
</organism>
<dbReference type="EMBL" id="JAHHHW010000152">
    <property type="protein sequence ID" value="MBW4435084.1"/>
    <property type="molecule type" value="Genomic_DNA"/>
</dbReference>
<accession>A0A9E3HEJ4</accession>
<feature type="compositionally biased region" description="Polar residues" evidence="1">
    <location>
        <begin position="131"/>
        <end position="142"/>
    </location>
</feature>
<feature type="compositionally biased region" description="Basic and acidic residues" evidence="1">
    <location>
        <begin position="143"/>
        <end position="166"/>
    </location>
</feature>
<evidence type="ECO:0000313" key="2">
    <source>
        <dbReference type="EMBL" id="MBW4435084.1"/>
    </source>
</evidence>
<evidence type="ECO:0000256" key="1">
    <source>
        <dbReference type="SAM" id="MobiDB-lite"/>
    </source>
</evidence>
<gene>
    <name evidence="2" type="ORF">KME28_26065</name>
</gene>
<protein>
    <submittedName>
        <fullName evidence="2">Uncharacterized protein</fullName>
    </submittedName>
</protein>
<dbReference type="Proteomes" id="UP000813215">
    <property type="component" value="Unassembled WGS sequence"/>
</dbReference>
<feature type="region of interest" description="Disordered" evidence="1">
    <location>
        <begin position="84"/>
        <end position="109"/>
    </location>
</feature>
<feature type="region of interest" description="Disordered" evidence="1">
    <location>
        <begin position="131"/>
        <end position="223"/>
    </location>
</feature>
<reference evidence="2" key="1">
    <citation type="submission" date="2021-05" db="EMBL/GenBank/DDBJ databases">
        <authorList>
            <person name="Pietrasiak N."/>
            <person name="Ward R."/>
            <person name="Stajich J.E."/>
            <person name="Kurbessoian T."/>
        </authorList>
    </citation>
    <scope>NUCLEOTIDE SEQUENCE</scope>
    <source>
        <strain evidence="2">HA4357-MV3</strain>
    </source>
</reference>
<feature type="compositionally biased region" description="Polar residues" evidence="1">
    <location>
        <begin position="213"/>
        <end position="223"/>
    </location>
</feature>
<evidence type="ECO:0000313" key="3">
    <source>
        <dbReference type="Proteomes" id="UP000813215"/>
    </source>
</evidence>
<feature type="compositionally biased region" description="Basic and acidic residues" evidence="1">
    <location>
        <begin position="85"/>
        <end position="97"/>
    </location>
</feature>
<comment type="caution">
    <text evidence="2">The sequence shown here is derived from an EMBL/GenBank/DDBJ whole genome shotgun (WGS) entry which is preliminary data.</text>
</comment>
<proteinExistence type="predicted"/>
<name>A0A9E3HEJ4_9NOST</name>
<dbReference type="AlphaFoldDB" id="A0A9E3HEJ4"/>
<feature type="compositionally biased region" description="Polar residues" evidence="1">
    <location>
        <begin position="182"/>
        <end position="203"/>
    </location>
</feature>
<sequence>MNLIIKQYKGLGAIKLGITREVLRQIIIGCSGELKSFMKKPTSEILTDSFNNLGIENQQESERSKNFVDNLKLAKKLINNNLKQQEAKKTHESERISKTNSQNLEGLSPKLKEAHHVQKDMDVGRNRQLAQQIGEPSSTHAAKSSEIKSQSREISHPDKNQSEKGEASSTRSPKQQELGKNVNESKNQRLAHQMKDSSVNRPQKYTEVKSVPKENSTNSRRDI</sequence>